<protein>
    <submittedName>
        <fullName evidence="1">Uncharacterized protein</fullName>
    </submittedName>
</protein>
<evidence type="ECO:0000313" key="2">
    <source>
        <dbReference type="Proteomes" id="UP001056120"/>
    </source>
</evidence>
<comment type="caution">
    <text evidence="1">The sequence shown here is derived from an EMBL/GenBank/DDBJ whole genome shotgun (WGS) entry which is preliminary data.</text>
</comment>
<organism evidence="1 2">
    <name type="scientific">Smallanthus sonchifolius</name>
    <dbReference type="NCBI Taxonomy" id="185202"/>
    <lineage>
        <taxon>Eukaryota</taxon>
        <taxon>Viridiplantae</taxon>
        <taxon>Streptophyta</taxon>
        <taxon>Embryophyta</taxon>
        <taxon>Tracheophyta</taxon>
        <taxon>Spermatophyta</taxon>
        <taxon>Magnoliopsida</taxon>
        <taxon>eudicotyledons</taxon>
        <taxon>Gunneridae</taxon>
        <taxon>Pentapetalae</taxon>
        <taxon>asterids</taxon>
        <taxon>campanulids</taxon>
        <taxon>Asterales</taxon>
        <taxon>Asteraceae</taxon>
        <taxon>Asteroideae</taxon>
        <taxon>Heliantheae alliance</taxon>
        <taxon>Millerieae</taxon>
        <taxon>Smallanthus</taxon>
    </lineage>
</organism>
<evidence type="ECO:0000313" key="1">
    <source>
        <dbReference type="EMBL" id="KAI3805257.1"/>
    </source>
</evidence>
<gene>
    <name evidence="1" type="ORF">L1987_27466</name>
</gene>
<sequence length="184" mass="20127">MWKRPSPTWALESPPPNIRGAVLTKSDEEVSTPGSKSNKEGHNEGDSVTKLEGVHATGDLSISDQDSMYISKTPTKGGNTELPSFLKATANVSSPTTDATKKRILKSRKLLPMKLWQESMSQSRRKEHVDPDGDGASHITSRSDRLRGSGRERHWCGGRSVWLAELLQRKLGCLEMDSSGNGGK</sequence>
<dbReference type="EMBL" id="CM042026">
    <property type="protein sequence ID" value="KAI3805257.1"/>
    <property type="molecule type" value="Genomic_DNA"/>
</dbReference>
<reference evidence="2" key="1">
    <citation type="journal article" date="2022" name="Mol. Ecol. Resour.">
        <title>The genomes of chicory, endive, great burdock and yacon provide insights into Asteraceae palaeo-polyploidization history and plant inulin production.</title>
        <authorList>
            <person name="Fan W."/>
            <person name="Wang S."/>
            <person name="Wang H."/>
            <person name="Wang A."/>
            <person name="Jiang F."/>
            <person name="Liu H."/>
            <person name="Zhao H."/>
            <person name="Xu D."/>
            <person name="Zhang Y."/>
        </authorList>
    </citation>
    <scope>NUCLEOTIDE SEQUENCE [LARGE SCALE GENOMIC DNA]</scope>
    <source>
        <strain evidence="2">cv. Yunnan</strain>
    </source>
</reference>
<name>A0ACB9IDV1_9ASTR</name>
<reference evidence="1 2" key="2">
    <citation type="journal article" date="2022" name="Mol. Ecol. Resour.">
        <title>The genomes of chicory, endive, great burdock and yacon provide insights into Asteraceae paleo-polyploidization history and plant inulin production.</title>
        <authorList>
            <person name="Fan W."/>
            <person name="Wang S."/>
            <person name="Wang H."/>
            <person name="Wang A."/>
            <person name="Jiang F."/>
            <person name="Liu H."/>
            <person name="Zhao H."/>
            <person name="Xu D."/>
            <person name="Zhang Y."/>
        </authorList>
    </citation>
    <scope>NUCLEOTIDE SEQUENCE [LARGE SCALE GENOMIC DNA]</scope>
    <source>
        <strain evidence="2">cv. Yunnan</strain>
        <tissue evidence="1">Leaves</tissue>
    </source>
</reference>
<proteinExistence type="predicted"/>
<accession>A0ACB9IDV1</accession>
<dbReference type="Proteomes" id="UP001056120">
    <property type="component" value="Linkage Group LG09"/>
</dbReference>
<keyword evidence="2" id="KW-1185">Reference proteome</keyword>